<evidence type="ECO:0000256" key="1">
    <source>
        <dbReference type="PROSITE-ProRule" id="PRU10141"/>
    </source>
</evidence>
<dbReference type="Proteomes" id="UP000015102">
    <property type="component" value="Unassembled WGS sequence"/>
</dbReference>
<dbReference type="EMBL" id="CAQQ02388218">
    <property type="status" value="NOT_ANNOTATED_CDS"/>
    <property type="molecule type" value="Genomic_DNA"/>
</dbReference>
<dbReference type="EnsemblMetazoa" id="MESCA010218-RA">
    <property type="protein sequence ID" value="MESCA010218-PA"/>
    <property type="gene ID" value="MESCA010218"/>
</dbReference>
<keyword evidence="1" id="KW-0067">ATP-binding</keyword>
<dbReference type="Gene3D" id="3.30.200.20">
    <property type="entry name" value="Phosphorylase Kinase, domain 1"/>
    <property type="match status" value="1"/>
</dbReference>
<feature type="binding site" evidence="1">
    <location>
        <position position="62"/>
    </location>
    <ligand>
        <name>ATP</name>
        <dbReference type="ChEBI" id="CHEBI:30616"/>
    </ligand>
</feature>
<dbReference type="PROSITE" id="PS50011">
    <property type="entry name" value="PROTEIN_KINASE_DOM"/>
    <property type="match status" value="1"/>
</dbReference>
<organism evidence="3 4">
    <name type="scientific">Megaselia scalaris</name>
    <name type="common">Humpbacked fly</name>
    <name type="synonym">Phora scalaris</name>
    <dbReference type="NCBI Taxonomy" id="36166"/>
    <lineage>
        <taxon>Eukaryota</taxon>
        <taxon>Metazoa</taxon>
        <taxon>Ecdysozoa</taxon>
        <taxon>Arthropoda</taxon>
        <taxon>Hexapoda</taxon>
        <taxon>Insecta</taxon>
        <taxon>Pterygota</taxon>
        <taxon>Neoptera</taxon>
        <taxon>Endopterygota</taxon>
        <taxon>Diptera</taxon>
        <taxon>Brachycera</taxon>
        <taxon>Muscomorpha</taxon>
        <taxon>Platypezoidea</taxon>
        <taxon>Phoridae</taxon>
        <taxon>Megaseliini</taxon>
        <taxon>Megaselia</taxon>
    </lineage>
</organism>
<dbReference type="PANTHER" id="PTHR24359">
    <property type="entry name" value="SERINE/THREONINE-PROTEIN KINASE SBK1"/>
    <property type="match status" value="1"/>
</dbReference>
<evidence type="ECO:0000313" key="4">
    <source>
        <dbReference type="Proteomes" id="UP000015102"/>
    </source>
</evidence>
<dbReference type="EMBL" id="CAQQ02388219">
    <property type="status" value="NOT_ANNOTATED_CDS"/>
    <property type="molecule type" value="Genomic_DNA"/>
</dbReference>
<name>T1H1Z3_MEGSC</name>
<accession>T1H1Z3</accession>
<keyword evidence="1" id="KW-0547">Nucleotide-binding</keyword>
<dbReference type="HOGENOM" id="CLU_2087553_0_0_1"/>
<protein>
    <recommendedName>
        <fullName evidence="2">Protein kinase domain-containing protein</fullName>
    </recommendedName>
</protein>
<dbReference type="PANTHER" id="PTHR24359:SF1">
    <property type="entry name" value="INHIBITOR OF NUCLEAR FACTOR KAPPA-B KINASE EPSILON SUBUNIT HOMOLOG 1-RELATED"/>
    <property type="match status" value="1"/>
</dbReference>
<dbReference type="PROSITE" id="PS00107">
    <property type="entry name" value="PROTEIN_KINASE_ATP"/>
    <property type="match status" value="1"/>
</dbReference>
<dbReference type="SUPFAM" id="SSF56112">
    <property type="entry name" value="Protein kinase-like (PK-like)"/>
    <property type="match status" value="1"/>
</dbReference>
<dbReference type="InterPro" id="IPR011009">
    <property type="entry name" value="Kinase-like_dom_sf"/>
</dbReference>
<reference evidence="4" key="1">
    <citation type="submission" date="2013-02" db="EMBL/GenBank/DDBJ databases">
        <authorList>
            <person name="Hughes D."/>
        </authorList>
    </citation>
    <scope>NUCLEOTIDE SEQUENCE</scope>
    <source>
        <strain>Durham</strain>
        <strain evidence="4">NC isolate 2 -- Noor lab</strain>
    </source>
</reference>
<dbReference type="OMA" id="GMFQASD"/>
<evidence type="ECO:0000313" key="3">
    <source>
        <dbReference type="EnsemblMetazoa" id="MESCA010218-PA"/>
    </source>
</evidence>
<dbReference type="InterPro" id="IPR000719">
    <property type="entry name" value="Prot_kinase_dom"/>
</dbReference>
<dbReference type="GO" id="GO:0004674">
    <property type="term" value="F:protein serine/threonine kinase activity"/>
    <property type="evidence" value="ECO:0007669"/>
    <property type="project" value="TreeGrafter"/>
</dbReference>
<dbReference type="STRING" id="36166.T1H1Z3"/>
<dbReference type="GO" id="GO:0005524">
    <property type="term" value="F:ATP binding"/>
    <property type="evidence" value="ECO:0007669"/>
    <property type="project" value="UniProtKB-UniRule"/>
</dbReference>
<dbReference type="AlphaFoldDB" id="T1H1Z3"/>
<feature type="domain" description="Protein kinase" evidence="2">
    <location>
        <begin position="33"/>
        <end position="117"/>
    </location>
</feature>
<reference evidence="3" key="2">
    <citation type="submission" date="2015-06" db="UniProtKB">
        <authorList>
            <consortium name="EnsemblMetazoa"/>
        </authorList>
    </citation>
    <scope>IDENTIFICATION</scope>
</reference>
<keyword evidence="4" id="KW-1185">Reference proteome</keyword>
<proteinExistence type="predicted"/>
<dbReference type="InterPro" id="IPR017441">
    <property type="entry name" value="Protein_kinase_ATP_BS"/>
</dbReference>
<sequence length="117" mass="13728">MLNPLEYHQVKGEKEKKDMLVIWKILIHLVDEFDILQIVGEGWFGKILLVEHRASGTEMVLKAVPKPYVSLRDFYREFHFGLHLGIHRNIVTTYDVAFETAGFYVFTQEYAPLVLYI</sequence>
<evidence type="ECO:0000259" key="2">
    <source>
        <dbReference type="PROSITE" id="PS50011"/>
    </source>
</evidence>